<organism evidence="1 2">
    <name type="scientific">Tahibacter aquaticus</name>
    <dbReference type="NCBI Taxonomy" id="520092"/>
    <lineage>
        <taxon>Bacteria</taxon>
        <taxon>Pseudomonadati</taxon>
        <taxon>Pseudomonadota</taxon>
        <taxon>Gammaproteobacteria</taxon>
        <taxon>Lysobacterales</taxon>
        <taxon>Rhodanobacteraceae</taxon>
        <taxon>Tahibacter</taxon>
    </lineage>
</organism>
<protein>
    <submittedName>
        <fullName evidence="1">Uncharacterized protein</fullName>
    </submittedName>
</protein>
<proteinExistence type="predicted"/>
<dbReference type="Proteomes" id="UP000295293">
    <property type="component" value="Unassembled WGS sequence"/>
</dbReference>
<comment type="caution">
    <text evidence="1">The sequence shown here is derived from an EMBL/GenBank/DDBJ whole genome shotgun (WGS) entry which is preliminary data.</text>
</comment>
<dbReference type="AlphaFoldDB" id="A0A4R6Z525"/>
<sequence>MADRWLDRTVLLKAFAGRRSNPPSALLRNLAWMRYLLNELHRVERWAWGDEAPPTAWTNQRALDAQRLGEVFRASPRRVVPDDLSQRRASLLDRVFAGVLGGTSGGGRYFGDRLYRGKTQPNETHLAWFDDLVPGSRAAFDREPPGMDRWFYDALDFQSPRFGEVFLNRAGDPQFRQSEWTDEGKLAPGDSGQRFPDADVPMLSAAVLRLRDERWQLSDADDESLAKLARGAAFEALRPDLAYDTGSSMSEAACELAAAAASGSDPEHCSTVSELREAPLGVRWAALSNTIGAHRLAAMVYGSTETTRWCFRAARGAIQADIDRLQPMLFCTVAGRTGPLDAALNAVDALRA</sequence>
<evidence type="ECO:0000313" key="1">
    <source>
        <dbReference type="EMBL" id="TDR46782.1"/>
    </source>
</evidence>
<gene>
    <name evidence="1" type="ORF">DFR29_103318</name>
</gene>
<name>A0A4R6Z525_9GAMM</name>
<dbReference type="EMBL" id="SNZH01000003">
    <property type="protein sequence ID" value="TDR46782.1"/>
    <property type="molecule type" value="Genomic_DNA"/>
</dbReference>
<accession>A0A4R6Z525</accession>
<reference evidence="1 2" key="1">
    <citation type="submission" date="2019-03" db="EMBL/GenBank/DDBJ databases">
        <title>Genomic Encyclopedia of Type Strains, Phase IV (KMG-IV): sequencing the most valuable type-strain genomes for metagenomic binning, comparative biology and taxonomic classification.</title>
        <authorList>
            <person name="Goeker M."/>
        </authorList>
    </citation>
    <scope>NUCLEOTIDE SEQUENCE [LARGE SCALE GENOMIC DNA]</scope>
    <source>
        <strain evidence="1 2">DSM 21667</strain>
    </source>
</reference>
<evidence type="ECO:0000313" key="2">
    <source>
        <dbReference type="Proteomes" id="UP000295293"/>
    </source>
</evidence>
<keyword evidence="2" id="KW-1185">Reference proteome</keyword>